<keyword evidence="2" id="KW-1185">Reference proteome</keyword>
<organism evidence="1 2">
    <name type="scientific">Uabimicrobium amorphum</name>
    <dbReference type="NCBI Taxonomy" id="2596890"/>
    <lineage>
        <taxon>Bacteria</taxon>
        <taxon>Pseudomonadati</taxon>
        <taxon>Planctomycetota</taxon>
        <taxon>Candidatus Uabimicrobiia</taxon>
        <taxon>Candidatus Uabimicrobiales</taxon>
        <taxon>Candidatus Uabimicrobiaceae</taxon>
        <taxon>Candidatus Uabimicrobium</taxon>
    </lineage>
</organism>
<dbReference type="KEGG" id="uam:UABAM_06408"/>
<reference evidence="1 2" key="1">
    <citation type="submission" date="2019-08" db="EMBL/GenBank/DDBJ databases">
        <title>Complete genome sequence of Candidatus Uab amorphum.</title>
        <authorList>
            <person name="Shiratori T."/>
            <person name="Suzuki S."/>
            <person name="Kakizawa Y."/>
            <person name="Ishida K."/>
        </authorList>
    </citation>
    <scope>NUCLEOTIDE SEQUENCE [LARGE SCALE GENOMIC DNA]</scope>
    <source>
        <strain evidence="1 2">SRT547</strain>
    </source>
</reference>
<evidence type="ECO:0000313" key="2">
    <source>
        <dbReference type="Proteomes" id="UP000326354"/>
    </source>
</evidence>
<dbReference type="Proteomes" id="UP000326354">
    <property type="component" value="Chromosome"/>
</dbReference>
<protein>
    <recommendedName>
        <fullName evidence="3">Phage tail assembly protein</fullName>
    </recommendedName>
</protein>
<proteinExistence type="predicted"/>
<evidence type="ECO:0008006" key="3">
    <source>
        <dbReference type="Google" id="ProtNLM"/>
    </source>
</evidence>
<dbReference type="RefSeq" id="WP_151972065.1">
    <property type="nucleotide sequence ID" value="NZ_AP019860.1"/>
</dbReference>
<gene>
    <name evidence="1" type="ORF">UABAM_06408</name>
</gene>
<evidence type="ECO:0000313" key="1">
    <source>
        <dbReference type="EMBL" id="BBM87992.1"/>
    </source>
</evidence>
<dbReference type="EMBL" id="AP019860">
    <property type="protein sequence ID" value="BBM87992.1"/>
    <property type="molecule type" value="Genomic_DNA"/>
</dbReference>
<dbReference type="OrthoDB" id="9802230at2"/>
<dbReference type="AlphaFoldDB" id="A0A5S9F6T2"/>
<name>A0A5S9F6T2_UABAM</name>
<sequence length="121" mass="13593">MDIATQFEFSLPMGYVDSQGVVHKNGIMRLATAADEIFPTKDAKVKSNPSYLPIALLSRVIVRLGSIEEINTDIIENLFTKDFAYLQDLYNRLNEHGEDAFRTKCPNCNARIKVEVPSLGE</sequence>
<accession>A0A5S9F6T2</accession>